<dbReference type="AlphaFoldDB" id="A0A9X1QBT6"/>
<organism evidence="1 2">
    <name type="scientific">Dyadobacter chenhuakuii</name>
    <dbReference type="NCBI Taxonomy" id="2909339"/>
    <lineage>
        <taxon>Bacteria</taxon>
        <taxon>Pseudomonadati</taxon>
        <taxon>Bacteroidota</taxon>
        <taxon>Cytophagia</taxon>
        <taxon>Cytophagales</taxon>
        <taxon>Spirosomataceae</taxon>
        <taxon>Dyadobacter</taxon>
    </lineage>
</organism>
<accession>A0A9X1QBT6</accession>
<dbReference type="RefSeq" id="WP_235177869.1">
    <property type="nucleotide sequence ID" value="NZ_JAKFFV010000007.1"/>
</dbReference>
<dbReference type="EMBL" id="JAKFFV010000007">
    <property type="protein sequence ID" value="MCF2498928.1"/>
    <property type="molecule type" value="Genomic_DNA"/>
</dbReference>
<evidence type="ECO:0000313" key="1">
    <source>
        <dbReference type="EMBL" id="MCF2498928.1"/>
    </source>
</evidence>
<gene>
    <name evidence="1" type="ORF">L0661_11460</name>
</gene>
<protein>
    <submittedName>
        <fullName evidence="1">Uncharacterized protein</fullName>
    </submittedName>
</protein>
<evidence type="ECO:0000313" key="2">
    <source>
        <dbReference type="Proteomes" id="UP001139411"/>
    </source>
</evidence>
<comment type="caution">
    <text evidence="1">The sequence shown here is derived from an EMBL/GenBank/DDBJ whole genome shotgun (WGS) entry which is preliminary data.</text>
</comment>
<sequence>MLFLGLATVGCKEETNDYLIDECVGVSFYYLNNRSTASLLVDFGDPKLNHQIDTAVVINPGQLKLIGQDASFGSINVEFLAAVFDQNIL</sequence>
<reference evidence="1" key="1">
    <citation type="submission" date="2022-01" db="EMBL/GenBank/DDBJ databases">
        <title>Novel species in genus Dyadobacter.</title>
        <authorList>
            <person name="Ma C."/>
        </authorList>
    </citation>
    <scope>NUCLEOTIDE SEQUENCE</scope>
    <source>
        <strain evidence="1">CY357</strain>
    </source>
</reference>
<dbReference type="Proteomes" id="UP001139411">
    <property type="component" value="Unassembled WGS sequence"/>
</dbReference>
<proteinExistence type="predicted"/>
<name>A0A9X1QBT6_9BACT</name>